<keyword evidence="3" id="KW-1185">Reference proteome</keyword>
<gene>
    <name evidence="2" type="ORF">ACFSR9_04700</name>
</gene>
<reference evidence="3" key="1">
    <citation type="journal article" date="2019" name="Int. J. Syst. Evol. Microbiol.">
        <title>The Global Catalogue of Microorganisms (GCM) 10K type strain sequencing project: providing services to taxonomists for standard genome sequencing and annotation.</title>
        <authorList>
            <consortium name="The Broad Institute Genomics Platform"/>
            <consortium name="The Broad Institute Genome Sequencing Center for Infectious Disease"/>
            <person name="Wu L."/>
            <person name="Ma J."/>
        </authorList>
    </citation>
    <scope>NUCLEOTIDE SEQUENCE [LARGE SCALE GENOMIC DNA]</scope>
    <source>
        <strain evidence="3">KCTC 33842</strain>
    </source>
</reference>
<sequence length="403" mass="44810">MTDKAKAIDKARKTFRHGLSTTAPGEKQKAHGVIANLCAKYKLVLHDIDPQLPKRFDAEVLRVKLGLAQAAAGTTSDKSASAAAAASASAGRHGKRQDGPKQGASAGAGGQRSKSGAGHADGQRGTGGRSKDPNVLLFQPLSLAEREKLLKGPLFSQGILHFVRGSTAYIQLLAEMHSLNRSNVGVTWSDKTLMAWLDRILARQGSMVIPLRDAATLYEDLQRYCRSQYVSETRDEAERKRQAKAREDKDRQEREQYAQAQERARRVAQERQRHQDEQRWQEQQRQAAQAASDTLREFKAKGFDVKAEAQLYLKIVRRVIKEHTLIKSVSRGAQYFVEFKGTSADVTKIDALYERASHDLQQAAERIRAEAARTRDEAVKRAEAAYAAQCAQAFEEAVKQYRA</sequence>
<organism evidence="2 3">
    <name type="scientific">Deinococcus taklimakanensis</name>
    <dbReference type="NCBI Taxonomy" id="536443"/>
    <lineage>
        <taxon>Bacteria</taxon>
        <taxon>Thermotogati</taxon>
        <taxon>Deinococcota</taxon>
        <taxon>Deinococci</taxon>
        <taxon>Deinococcales</taxon>
        <taxon>Deinococcaceae</taxon>
        <taxon>Deinococcus</taxon>
    </lineage>
</organism>
<accession>A0ABW5P0T5</accession>
<evidence type="ECO:0000256" key="1">
    <source>
        <dbReference type="SAM" id="MobiDB-lite"/>
    </source>
</evidence>
<name>A0ABW5P0T5_9DEIO</name>
<proteinExistence type="predicted"/>
<dbReference type="RefSeq" id="WP_386843516.1">
    <property type="nucleotide sequence ID" value="NZ_JBHUMK010000014.1"/>
</dbReference>
<feature type="compositionally biased region" description="Basic and acidic residues" evidence="1">
    <location>
        <begin position="235"/>
        <end position="282"/>
    </location>
</feature>
<feature type="compositionally biased region" description="Low complexity" evidence="1">
    <location>
        <begin position="76"/>
        <end position="91"/>
    </location>
</feature>
<comment type="caution">
    <text evidence="2">The sequence shown here is derived from an EMBL/GenBank/DDBJ whole genome shotgun (WGS) entry which is preliminary data.</text>
</comment>
<feature type="compositionally biased region" description="Low complexity" evidence="1">
    <location>
        <begin position="100"/>
        <end position="118"/>
    </location>
</feature>
<feature type="region of interest" description="Disordered" evidence="1">
    <location>
        <begin position="235"/>
        <end position="287"/>
    </location>
</feature>
<dbReference type="EMBL" id="JBHUMK010000014">
    <property type="protein sequence ID" value="MFD2608739.1"/>
    <property type="molecule type" value="Genomic_DNA"/>
</dbReference>
<feature type="region of interest" description="Disordered" evidence="1">
    <location>
        <begin position="76"/>
        <end position="133"/>
    </location>
</feature>
<evidence type="ECO:0000313" key="3">
    <source>
        <dbReference type="Proteomes" id="UP001597475"/>
    </source>
</evidence>
<protein>
    <submittedName>
        <fullName evidence="2">Uncharacterized protein</fullName>
    </submittedName>
</protein>
<evidence type="ECO:0000313" key="2">
    <source>
        <dbReference type="EMBL" id="MFD2608739.1"/>
    </source>
</evidence>
<dbReference type="Proteomes" id="UP001597475">
    <property type="component" value="Unassembled WGS sequence"/>
</dbReference>